<evidence type="ECO:0000313" key="6">
    <source>
        <dbReference type="EMBL" id="GLW67971.1"/>
    </source>
</evidence>
<name>A0A9W6Q3R4_9ACTN</name>
<dbReference type="Proteomes" id="UP001165041">
    <property type="component" value="Unassembled WGS sequence"/>
</dbReference>
<dbReference type="GO" id="GO:0008270">
    <property type="term" value="F:zinc ion binding"/>
    <property type="evidence" value="ECO:0007669"/>
    <property type="project" value="UniProtKB-KW"/>
</dbReference>
<protein>
    <recommendedName>
        <fullName evidence="5">RING-type domain-containing protein</fullName>
    </recommendedName>
</protein>
<evidence type="ECO:0000313" key="7">
    <source>
        <dbReference type="Proteomes" id="UP001165041"/>
    </source>
</evidence>
<dbReference type="InterPro" id="IPR003325">
    <property type="entry name" value="TerD"/>
</dbReference>
<feature type="domain" description="RING-type" evidence="5">
    <location>
        <begin position="133"/>
        <end position="172"/>
    </location>
</feature>
<dbReference type="CDD" id="cd06974">
    <property type="entry name" value="TerD_like"/>
    <property type="match status" value="1"/>
</dbReference>
<dbReference type="AlphaFoldDB" id="A0A9W6Q3R4"/>
<feature type="region of interest" description="Disordered" evidence="4">
    <location>
        <begin position="188"/>
        <end position="211"/>
    </location>
</feature>
<dbReference type="PROSITE" id="PS50089">
    <property type="entry name" value="ZF_RING_2"/>
    <property type="match status" value="1"/>
</dbReference>
<keyword evidence="2" id="KW-0863">Zinc-finger</keyword>
<evidence type="ECO:0000259" key="5">
    <source>
        <dbReference type="PROSITE" id="PS50089"/>
    </source>
</evidence>
<dbReference type="RefSeq" id="WP_285732516.1">
    <property type="nucleotide sequence ID" value="NZ_BSSA01000001.1"/>
</dbReference>
<evidence type="ECO:0000256" key="1">
    <source>
        <dbReference type="ARBA" id="ARBA00022723"/>
    </source>
</evidence>
<dbReference type="InterPro" id="IPR051324">
    <property type="entry name" value="Stress/Tellurium_Resist"/>
</dbReference>
<evidence type="ECO:0000256" key="3">
    <source>
        <dbReference type="ARBA" id="ARBA00022833"/>
    </source>
</evidence>
<reference evidence="6" key="1">
    <citation type="submission" date="2023-02" db="EMBL/GenBank/DDBJ databases">
        <title>Kitasatospora phosalacinea NBRC 14627.</title>
        <authorList>
            <person name="Ichikawa N."/>
            <person name="Sato H."/>
            <person name="Tonouchi N."/>
        </authorList>
    </citation>
    <scope>NUCLEOTIDE SEQUENCE</scope>
    <source>
        <strain evidence="6">NBRC 14627</strain>
    </source>
</reference>
<dbReference type="InterPro" id="IPR001841">
    <property type="entry name" value="Znf_RING"/>
</dbReference>
<dbReference type="InterPro" id="IPR017907">
    <property type="entry name" value="Znf_RING_CS"/>
</dbReference>
<keyword evidence="3" id="KW-0862">Zinc</keyword>
<proteinExistence type="predicted"/>
<comment type="caution">
    <text evidence="6">The sequence shown here is derived from an EMBL/GenBank/DDBJ whole genome shotgun (WGS) entry which is preliminary data.</text>
</comment>
<dbReference type="PANTHER" id="PTHR32097:SF18">
    <property type="entry name" value="RING-TYPE DOMAIN-CONTAINING PROTEIN"/>
    <property type="match status" value="1"/>
</dbReference>
<organism evidence="6 7">
    <name type="scientific">Kitasatospora phosalacinea</name>
    <dbReference type="NCBI Taxonomy" id="2065"/>
    <lineage>
        <taxon>Bacteria</taxon>
        <taxon>Bacillati</taxon>
        <taxon>Actinomycetota</taxon>
        <taxon>Actinomycetes</taxon>
        <taxon>Kitasatosporales</taxon>
        <taxon>Streptomycetaceae</taxon>
        <taxon>Kitasatospora</taxon>
    </lineage>
</organism>
<dbReference type="Gene3D" id="2.60.60.30">
    <property type="entry name" value="sav2460 like domains"/>
    <property type="match status" value="1"/>
</dbReference>
<sequence length="900" mass="98135">MPRAVPVKFDVRVDLDLGSFLLRRRTAVAVDPAELLPAADPWSLRGLTALDADLAARGYLPTVELRSALARLAPLRLAELGGALLGRLDHLLGTDREHAPLFRRFPDAVPEFAQLHHSRRMRAFLRSQPHQPCARCGRRGAEVGVGLLAPCAHLLCPDCLEAQDGPPHCPSCGTALAVHPFLYGGKRKAVREQAPPRKGQPDRAERPQGAALRPLRLLEQDELSAALAELTGLLTRRTALNPQDRDDLATLLAHAPADLAARLPAEIPVRETKAVALAELLRREGESALPVLAERLTTATDVLRLLWAYAGAQPDLLPDTARRLRLRRLSRPLRRGLLGVLEALPTAAVAEDLRRHREPWLRVGELLHPFEYRRQFPSTAAAFALLRGTDLDDFAPGFAEPPAPLRVAQVDGRRRLAHTGFASRVETLLAVGDTSGALAELAHRPGELVRRLHHLLRVHEIMEPGTPPPAELSAVLARALPAVGPGPLLGAYGRLRGPRSRGERRLYFPRGLVSLAYGREDHGTVVPARSSAPVVAAIEAELLRRSAATLPVRPELALLDEALTGMSVPFAERSAARALVSVPRGSSLPLPPGERLRLFLHWMQPHHQRVDLDLSVALYDDDWRHRGTCDYTQLVFGRRAAVHSGDYTSAPPPKGASEFVDLDLAALRSAGARYAVMIVFSYNDVPFDRLPEAFTGFAGVDEDEGGVRRGPLSARAVRQRMDLTGDAKVSVPLIVDLAERRFTWTDLNTTATSGFHSVARHRDTIAALCSDVLDHFAPDRRATLWDVACARAAHATGEVLVRGLDGTVLRWRRQPAEPVGEFAERLRLRHAPDGPPATEPLPELLSGRRAFLALLDADLPVPPGVHGELYRLHPGPLDAAPDALRRLTAADLVATLAPMP</sequence>
<accession>A0A9W6Q3R4</accession>
<dbReference type="NCBIfam" id="NF041916">
    <property type="entry name" value="RING_SCO0854"/>
    <property type="match status" value="1"/>
</dbReference>
<dbReference type="EMBL" id="BSSA01000001">
    <property type="protein sequence ID" value="GLW67971.1"/>
    <property type="molecule type" value="Genomic_DNA"/>
</dbReference>
<evidence type="ECO:0000256" key="4">
    <source>
        <dbReference type="SAM" id="MobiDB-lite"/>
    </source>
</evidence>
<dbReference type="PROSITE" id="PS00518">
    <property type="entry name" value="ZF_RING_1"/>
    <property type="match status" value="1"/>
</dbReference>
<feature type="compositionally biased region" description="Basic and acidic residues" evidence="4">
    <location>
        <begin position="190"/>
        <end position="206"/>
    </location>
</feature>
<evidence type="ECO:0000256" key="2">
    <source>
        <dbReference type="ARBA" id="ARBA00022771"/>
    </source>
</evidence>
<dbReference type="PANTHER" id="PTHR32097">
    <property type="entry name" value="CAMP-BINDING PROTEIN 1-RELATED"/>
    <property type="match status" value="1"/>
</dbReference>
<keyword evidence="1" id="KW-0479">Metal-binding</keyword>
<gene>
    <name evidence="6" type="ORF">Kpho02_02700</name>
</gene>